<protein>
    <submittedName>
        <fullName evidence="1">Uncharacterized protein</fullName>
    </submittedName>
</protein>
<organism evidence="1">
    <name type="scientific">Arundo donax</name>
    <name type="common">Giant reed</name>
    <name type="synonym">Donax arundinaceus</name>
    <dbReference type="NCBI Taxonomy" id="35708"/>
    <lineage>
        <taxon>Eukaryota</taxon>
        <taxon>Viridiplantae</taxon>
        <taxon>Streptophyta</taxon>
        <taxon>Embryophyta</taxon>
        <taxon>Tracheophyta</taxon>
        <taxon>Spermatophyta</taxon>
        <taxon>Magnoliopsida</taxon>
        <taxon>Liliopsida</taxon>
        <taxon>Poales</taxon>
        <taxon>Poaceae</taxon>
        <taxon>PACMAD clade</taxon>
        <taxon>Arundinoideae</taxon>
        <taxon>Arundineae</taxon>
        <taxon>Arundo</taxon>
    </lineage>
</organism>
<reference evidence="1" key="2">
    <citation type="journal article" date="2015" name="Data Brief">
        <title>Shoot transcriptome of the giant reed, Arundo donax.</title>
        <authorList>
            <person name="Barrero R.A."/>
            <person name="Guerrero F.D."/>
            <person name="Moolhuijzen P."/>
            <person name="Goolsby J.A."/>
            <person name="Tidwell J."/>
            <person name="Bellgard S.E."/>
            <person name="Bellgard M.I."/>
        </authorList>
    </citation>
    <scope>NUCLEOTIDE SEQUENCE</scope>
    <source>
        <tissue evidence="1">Shoot tissue taken approximately 20 cm above the soil surface</tissue>
    </source>
</reference>
<name>A0A0A9CHW1_ARUDO</name>
<reference evidence="1" key="1">
    <citation type="submission" date="2014-09" db="EMBL/GenBank/DDBJ databases">
        <authorList>
            <person name="Magalhaes I.L.F."/>
            <person name="Oliveira U."/>
            <person name="Santos F.R."/>
            <person name="Vidigal T.H.D.A."/>
            <person name="Brescovit A.D."/>
            <person name="Santos A.J."/>
        </authorList>
    </citation>
    <scope>NUCLEOTIDE SEQUENCE</scope>
    <source>
        <tissue evidence="1">Shoot tissue taken approximately 20 cm above the soil surface</tissue>
    </source>
</reference>
<proteinExistence type="predicted"/>
<sequence length="48" mass="5354">MPKNLNQEIFSLAHLLYQGSSLSHQLPDSSAITDFSRHLFLLRVSPSG</sequence>
<evidence type="ECO:0000313" key="1">
    <source>
        <dbReference type="EMBL" id="JAD75126.1"/>
    </source>
</evidence>
<dbReference type="EMBL" id="GBRH01222769">
    <property type="protein sequence ID" value="JAD75126.1"/>
    <property type="molecule type" value="Transcribed_RNA"/>
</dbReference>
<dbReference type="AlphaFoldDB" id="A0A0A9CHW1"/>
<accession>A0A0A9CHW1</accession>